<dbReference type="EMBL" id="JACXVP010000009">
    <property type="protein sequence ID" value="KAG5586422.1"/>
    <property type="molecule type" value="Genomic_DNA"/>
</dbReference>
<evidence type="ECO:0008006" key="4">
    <source>
        <dbReference type="Google" id="ProtNLM"/>
    </source>
</evidence>
<keyword evidence="3" id="KW-1185">Reference proteome</keyword>
<organism evidence="2 3">
    <name type="scientific">Solanum commersonii</name>
    <name type="common">Commerson's wild potato</name>
    <name type="synonym">Commerson's nightshade</name>
    <dbReference type="NCBI Taxonomy" id="4109"/>
    <lineage>
        <taxon>Eukaryota</taxon>
        <taxon>Viridiplantae</taxon>
        <taxon>Streptophyta</taxon>
        <taxon>Embryophyta</taxon>
        <taxon>Tracheophyta</taxon>
        <taxon>Spermatophyta</taxon>
        <taxon>Magnoliopsida</taxon>
        <taxon>eudicotyledons</taxon>
        <taxon>Gunneridae</taxon>
        <taxon>Pentapetalae</taxon>
        <taxon>asterids</taxon>
        <taxon>lamiids</taxon>
        <taxon>Solanales</taxon>
        <taxon>Solanaceae</taxon>
        <taxon>Solanoideae</taxon>
        <taxon>Solaneae</taxon>
        <taxon>Solanum</taxon>
    </lineage>
</organism>
<evidence type="ECO:0000313" key="2">
    <source>
        <dbReference type="EMBL" id="KAG5586422.1"/>
    </source>
</evidence>
<proteinExistence type="predicted"/>
<name>A0A9J5XGY0_SOLCO</name>
<comment type="caution">
    <text evidence="2">The sequence shown here is derived from an EMBL/GenBank/DDBJ whole genome shotgun (WGS) entry which is preliminary data.</text>
</comment>
<protein>
    <recommendedName>
        <fullName evidence="4">Gag-pol polyprotein</fullName>
    </recommendedName>
</protein>
<evidence type="ECO:0000256" key="1">
    <source>
        <dbReference type="SAM" id="MobiDB-lite"/>
    </source>
</evidence>
<accession>A0A9J5XGY0</accession>
<sequence>MVPHKMGWREYKSTEFKSPRIMPLRRVVQGRPTRRNVDPQDQGVPNTPEVQPQGKLTNVEFRDIIRMLSRVVTNQASQ</sequence>
<evidence type="ECO:0000313" key="3">
    <source>
        <dbReference type="Proteomes" id="UP000824120"/>
    </source>
</evidence>
<gene>
    <name evidence="2" type="ORF">H5410_046856</name>
</gene>
<feature type="region of interest" description="Disordered" evidence="1">
    <location>
        <begin position="30"/>
        <end position="52"/>
    </location>
</feature>
<dbReference type="Proteomes" id="UP000824120">
    <property type="component" value="Chromosome 9"/>
</dbReference>
<reference evidence="2 3" key="1">
    <citation type="submission" date="2020-09" db="EMBL/GenBank/DDBJ databases">
        <title>De no assembly of potato wild relative species, Solanum commersonii.</title>
        <authorList>
            <person name="Cho K."/>
        </authorList>
    </citation>
    <scope>NUCLEOTIDE SEQUENCE [LARGE SCALE GENOMIC DNA]</scope>
    <source>
        <strain evidence="2">LZ3.2</strain>
        <tissue evidence="2">Leaf</tissue>
    </source>
</reference>
<dbReference type="AlphaFoldDB" id="A0A9J5XGY0"/>
<feature type="compositionally biased region" description="Polar residues" evidence="1">
    <location>
        <begin position="43"/>
        <end position="52"/>
    </location>
</feature>